<name>A0ABW2ND98_9BACL</name>
<evidence type="ECO:0000313" key="1">
    <source>
        <dbReference type="EMBL" id="MFC7365026.1"/>
    </source>
</evidence>
<dbReference type="RefSeq" id="WP_157295303.1">
    <property type="nucleotide sequence ID" value="NZ_JBHTCT010000012.1"/>
</dbReference>
<reference evidence="2" key="1">
    <citation type="journal article" date="2019" name="Int. J. Syst. Evol. Microbiol.">
        <title>The Global Catalogue of Microorganisms (GCM) 10K type strain sequencing project: providing services to taxonomists for standard genome sequencing and annotation.</title>
        <authorList>
            <consortium name="The Broad Institute Genomics Platform"/>
            <consortium name="The Broad Institute Genome Sequencing Center for Infectious Disease"/>
            <person name="Wu L."/>
            <person name="Ma J."/>
        </authorList>
    </citation>
    <scope>NUCLEOTIDE SEQUENCE [LARGE SCALE GENOMIC DNA]</scope>
    <source>
        <strain evidence="2">JCM 4738</strain>
    </source>
</reference>
<sequence>MKELIGRRKFRLVGIRSNGPFAEFGTIVPDVAREVMARSCEIKSSSGTEIAVFEPKRSDDHLQGEFIAGLLVEQPMRDVPVGMTYIEIEGKFATARGNTTGLKDLHADLLKWAACHGYKIDQNEYIVEIYFPADHGEDVEIYLPLLSRESHPNGQATSKASDIFW</sequence>
<protein>
    <submittedName>
        <fullName evidence="1">GyrI-like domain-containing protein</fullName>
    </submittedName>
</protein>
<evidence type="ECO:0000313" key="2">
    <source>
        <dbReference type="Proteomes" id="UP001596483"/>
    </source>
</evidence>
<gene>
    <name evidence="1" type="ORF">ACFQQH_07740</name>
</gene>
<dbReference type="InterPro" id="IPR011256">
    <property type="entry name" value="Reg_factor_effector_dom_sf"/>
</dbReference>
<organism evidence="1 2">
    <name type="scientific">Bhargavaea changchunensis</name>
    <dbReference type="NCBI Taxonomy" id="2134037"/>
    <lineage>
        <taxon>Bacteria</taxon>
        <taxon>Bacillati</taxon>
        <taxon>Bacillota</taxon>
        <taxon>Bacilli</taxon>
        <taxon>Bacillales</taxon>
        <taxon>Caryophanaceae</taxon>
        <taxon>Bhargavaea</taxon>
    </lineage>
</organism>
<keyword evidence="2" id="KW-1185">Reference proteome</keyword>
<dbReference type="Proteomes" id="UP001596483">
    <property type="component" value="Unassembled WGS sequence"/>
</dbReference>
<dbReference type="EMBL" id="JBHTCT010000012">
    <property type="protein sequence ID" value="MFC7365026.1"/>
    <property type="molecule type" value="Genomic_DNA"/>
</dbReference>
<dbReference type="Gene3D" id="3.20.80.10">
    <property type="entry name" value="Regulatory factor, effector binding domain"/>
    <property type="match status" value="1"/>
</dbReference>
<comment type="caution">
    <text evidence="1">The sequence shown here is derived from an EMBL/GenBank/DDBJ whole genome shotgun (WGS) entry which is preliminary data.</text>
</comment>
<proteinExistence type="predicted"/>
<accession>A0ABW2ND98</accession>